<dbReference type="Proteomes" id="UP001180845">
    <property type="component" value="Unassembled WGS sequence"/>
</dbReference>
<gene>
    <name evidence="2" type="ORF">JOF55_001236</name>
</gene>
<sequence length="121" mass="12757">MPDFTVDIGALDAMEKNLNRAEENLGSALKAMEDIGPDSIGPDFLDEACAQFREDWQRGIGEIGDCVDKITTGLGDAKKTYTELETALRDGFTKMHEAVSSGTAGAPEPPTAKPAPTGGAQ</sequence>
<dbReference type="RefSeq" id="WP_310270843.1">
    <property type="nucleotide sequence ID" value="NZ_JAVDXW010000001.1"/>
</dbReference>
<organism evidence="2 3">
    <name type="scientific">Haloactinomyces albus</name>
    <dbReference type="NCBI Taxonomy" id="1352928"/>
    <lineage>
        <taxon>Bacteria</taxon>
        <taxon>Bacillati</taxon>
        <taxon>Actinomycetota</taxon>
        <taxon>Actinomycetes</taxon>
        <taxon>Actinopolysporales</taxon>
        <taxon>Actinopolysporaceae</taxon>
        <taxon>Haloactinomyces</taxon>
    </lineage>
</organism>
<reference evidence="2" key="1">
    <citation type="submission" date="2023-07" db="EMBL/GenBank/DDBJ databases">
        <title>Sequencing the genomes of 1000 actinobacteria strains.</title>
        <authorList>
            <person name="Klenk H.-P."/>
        </authorList>
    </citation>
    <scope>NUCLEOTIDE SEQUENCE</scope>
    <source>
        <strain evidence="2">DSM 45977</strain>
    </source>
</reference>
<name>A0AAE3ZBZ9_9ACTN</name>
<feature type="region of interest" description="Disordered" evidence="1">
    <location>
        <begin position="96"/>
        <end position="121"/>
    </location>
</feature>
<proteinExistence type="predicted"/>
<accession>A0AAE3ZBZ9</accession>
<dbReference type="EMBL" id="JAVDXW010000001">
    <property type="protein sequence ID" value="MDR7301055.1"/>
    <property type="molecule type" value="Genomic_DNA"/>
</dbReference>
<protein>
    <recommendedName>
        <fullName evidence="4">Excreted virulence factor EspC, type VII ESX diderm</fullName>
    </recommendedName>
</protein>
<keyword evidence="3" id="KW-1185">Reference proteome</keyword>
<evidence type="ECO:0008006" key="4">
    <source>
        <dbReference type="Google" id="ProtNLM"/>
    </source>
</evidence>
<evidence type="ECO:0000313" key="3">
    <source>
        <dbReference type="Proteomes" id="UP001180845"/>
    </source>
</evidence>
<comment type="caution">
    <text evidence="2">The sequence shown here is derived from an EMBL/GenBank/DDBJ whole genome shotgun (WGS) entry which is preliminary data.</text>
</comment>
<evidence type="ECO:0000313" key="2">
    <source>
        <dbReference type="EMBL" id="MDR7301055.1"/>
    </source>
</evidence>
<dbReference type="AlphaFoldDB" id="A0AAE3ZBZ9"/>
<evidence type="ECO:0000256" key="1">
    <source>
        <dbReference type="SAM" id="MobiDB-lite"/>
    </source>
</evidence>